<dbReference type="CDD" id="cd05797">
    <property type="entry name" value="Ribosomal_L10"/>
    <property type="match status" value="1"/>
</dbReference>
<dbReference type="InterPro" id="IPR047865">
    <property type="entry name" value="Ribosomal_uL10_bac_type"/>
</dbReference>
<dbReference type="STRING" id="360412.LARV_00880"/>
<dbReference type="RefSeq" id="WP_075072485.1">
    <property type="nucleotide sequence ID" value="NZ_DF967972.1"/>
</dbReference>
<evidence type="ECO:0000256" key="4">
    <source>
        <dbReference type="ARBA" id="ARBA00035202"/>
    </source>
</evidence>
<evidence type="ECO:0000256" key="2">
    <source>
        <dbReference type="ARBA" id="ARBA00022980"/>
    </source>
</evidence>
<organism evidence="6">
    <name type="scientific">Longilinea arvoryzae</name>
    <dbReference type="NCBI Taxonomy" id="360412"/>
    <lineage>
        <taxon>Bacteria</taxon>
        <taxon>Bacillati</taxon>
        <taxon>Chloroflexota</taxon>
        <taxon>Anaerolineae</taxon>
        <taxon>Anaerolineales</taxon>
        <taxon>Anaerolineaceae</taxon>
        <taxon>Longilinea</taxon>
    </lineage>
</organism>
<dbReference type="Pfam" id="PF00466">
    <property type="entry name" value="Ribosomal_L10"/>
    <property type="match status" value="1"/>
</dbReference>
<evidence type="ECO:0000256" key="5">
    <source>
        <dbReference type="HAMAP-Rule" id="MF_00362"/>
    </source>
</evidence>
<protein>
    <recommendedName>
        <fullName evidence="4 5">Large ribosomal subunit protein uL10</fullName>
    </recommendedName>
</protein>
<comment type="subunit">
    <text evidence="5">Part of the ribosomal stalk of the 50S ribosomal subunit. The N-terminus interacts with L11 and the large rRNA to form the base of the stalk. The C-terminus forms an elongated spine to which L12 dimers bind in a sequential fashion forming a multimeric L10(L12)X complex.</text>
</comment>
<dbReference type="SUPFAM" id="SSF160369">
    <property type="entry name" value="Ribosomal protein L10-like"/>
    <property type="match status" value="1"/>
</dbReference>
<dbReference type="InterPro" id="IPR001790">
    <property type="entry name" value="Ribosomal_uL10"/>
</dbReference>
<keyword evidence="3 5" id="KW-0687">Ribonucleoprotein</keyword>
<dbReference type="HAMAP" id="MF_00362">
    <property type="entry name" value="Ribosomal_uL10"/>
    <property type="match status" value="1"/>
</dbReference>
<evidence type="ECO:0000313" key="6">
    <source>
        <dbReference type="EMBL" id="GAP13129.1"/>
    </source>
</evidence>
<dbReference type="NCBIfam" id="NF000955">
    <property type="entry name" value="PRK00099.1-1"/>
    <property type="match status" value="1"/>
</dbReference>
<dbReference type="GO" id="GO:0006412">
    <property type="term" value="P:translation"/>
    <property type="evidence" value="ECO:0007669"/>
    <property type="project" value="UniProtKB-UniRule"/>
</dbReference>
<dbReference type="GO" id="GO:1990904">
    <property type="term" value="C:ribonucleoprotein complex"/>
    <property type="evidence" value="ECO:0007669"/>
    <property type="project" value="UniProtKB-KW"/>
</dbReference>
<proteinExistence type="inferred from homology"/>
<keyword evidence="5" id="KW-0699">rRNA-binding</keyword>
<dbReference type="Gene3D" id="6.10.250.290">
    <property type="match status" value="1"/>
</dbReference>
<keyword evidence="5" id="KW-0694">RNA-binding</keyword>
<dbReference type="PANTHER" id="PTHR11560">
    <property type="entry name" value="39S RIBOSOMAL PROTEIN L10, MITOCHONDRIAL"/>
    <property type="match status" value="1"/>
</dbReference>
<dbReference type="InterPro" id="IPR022973">
    <property type="entry name" value="Ribosomal_uL10_bac"/>
</dbReference>
<dbReference type="Gene3D" id="3.30.70.1730">
    <property type="match status" value="1"/>
</dbReference>
<reference evidence="6" key="1">
    <citation type="submission" date="2015-07" db="EMBL/GenBank/DDBJ databases">
        <title>Draft Genome Sequences of Anaerolinea thermolimosa IMO-1, Bellilinea caldifistulae GOMI-1, Leptolinea tardivitalis YMTK-2, Levilinea saccharolytica KIBI-1,Longilinea arvoryzae KOME-1, Previously Described as Members of the Anaerolineaceae (Chloroflexi).</title>
        <authorList>
            <person name="Sekiguchi Y."/>
            <person name="Ohashi A."/>
            <person name="Matsuura N."/>
            <person name="Tourlousse M.D."/>
        </authorList>
    </citation>
    <scope>NUCLEOTIDE SEQUENCE [LARGE SCALE GENOMIC DNA]</scope>
    <source>
        <strain evidence="6">KOME-1</strain>
    </source>
</reference>
<evidence type="ECO:0000313" key="7">
    <source>
        <dbReference type="Proteomes" id="UP000055060"/>
    </source>
</evidence>
<dbReference type="Proteomes" id="UP000055060">
    <property type="component" value="Unassembled WGS sequence"/>
</dbReference>
<accession>A0A0S7BCY6</accession>
<keyword evidence="2 5" id="KW-0689">Ribosomal protein</keyword>
<name>A0A0S7BCY6_9CHLR</name>
<dbReference type="AlphaFoldDB" id="A0A0S7BCY6"/>
<dbReference type="GO" id="GO:0005840">
    <property type="term" value="C:ribosome"/>
    <property type="evidence" value="ECO:0007669"/>
    <property type="project" value="UniProtKB-KW"/>
</dbReference>
<sequence>MAFSKKHKQVLLAQYEEWANKSQAIFVLSYNKMTVKDTDMLRAKVREAGGELHVVKNTLMVMALDKAGIQHGKLMEGTSLMGFAMADAAALAKALSDATAKSEIFAMKGGYLDRLPITAKQVKSLAELPPLPVIRAQILGVITMPATKLVRTLAEPARSMAGVVKAYSEKEAAPAA</sequence>
<dbReference type="GO" id="GO:0070180">
    <property type="term" value="F:large ribosomal subunit rRNA binding"/>
    <property type="evidence" value="ECO:0007669"/>
    <property type="project" value="UniProtKB-UniRule"/>
</dbReference>
<comment type="similarity">
    <text evidence="1 5">Belongs to the universal ribosomal protein uL10 family.</text>
</comment>
<evidence type="ECO:0000256" key="1">
    <source>
        <dbReference type="ARBA" id="ARBA00008889"/>
    </source>
</evidence>
<evidence type="ECO:0000256" key="3">
    <source>
        <dbReference type="ARBA" id="ARBA00023274"/>
    </source>
</evidence>
<dbReference type="InterPro" id="IPR043141">
    <property type="entry name" value="Ribosomal_uL10-like_sf"/>
</dbReference>
<comment type="function">
    <text evidence="5">Forms part of the ribosomal stalk, playing a central role in the interaction of the ribosome with GTP-bound translation factors.</text>
</comment>
<keyword evidence="7" id="KW-1185">Reference proteome</keyword>
<dbReference type="EMBL" id="DF967972">
    <property type="protein sequence ID" value="GAP13129.1"/>
    <property type="molecule type" value="Genomic_DNA"/>
</dbReference>
<gene>
    <name evidence="5" type="primary">rplJ</name>
    <name evidence="6" type="ORF">LARV_00880</name>
</gene>